<dbReference type="AlphaFoldDB" id="A0A6V7TLS0"/>
<comment type="caution">
    <text evidence="1">The sequence shown here is derived from an EMBL/GenBank/DDBJ whole genome shotgun (WGS) entry which is preliminary data.</text>
</comment>
<accession>A0A6V7TLS0</accession>
<sequence>MFKKFKLIFCFLILLIFIYFSNQIITNNNNQTSFLTLNKNKNEVLNENVSENIEIGHWSDQWLQPINLSVKEEPEFDRFIFTGVINGQLGNQMFRYASLYVMGQMLNRTPVYIHNDNYLKQIESEMSTTFPNYFKKIYFLKENFTNFEKYKLTWMCCDYTDPKI</sequence>
<protein>
    <submittedName>
        <fullName evidence="1">Uncharacterized protein</fullName>
    </submittedName>
</protein>
<dbReference type="PANTHER" id="PTHR22898:SF3">
    <property type="entry name" value="ALPHA-1,2-FUCOSYLTRANSFERASE-RELATED"/>
    <property type="match status" value="1"/>
</dbReference>
<dbReference type="PANTHER" id="PTHR22898">
    <property type="entry name" value="UNCHARACTERIZED GLYCOSOL TRANSFERASE-RELATED"/>
    <property type="match status" value="1"/>
</dbReference>
<name>A0A6V7TLS0_MELEN</name>
<organism evidence="1 2">
    <name type="scientific">Meloidogyne enterolobii</name>
    <name type="common">Root-knot nematode worm</name>
    <name type="synonym">Meloidogyne mayaguensis</name>
    <dbReference type="NCBI Taxonomy" id="390850"/>
    <lineage>
        <taxon>Eukaryota</taxon>
        <taxon>Metazoa</taxon>
        <taxon>Ecdysozoa</taxon>
        <taxon>Nematoda</taxon>
        <taxon>Chromadorea</taxon>
        <taxon>Rhabditida</taxon>
        <taxon>Tylenchina</taxon>
        <taxon>Tylenchomorpha</taxon>
        <taxon>Tylenchoidea</taxon>
        <taxon>Meloidogynidae</taxon>
        <taxon>Meloidogyninae</taxon>
        <taxon>Meloidogyne</taxon>
    </lineage>
</organism>
<proteinExistence type="predicted"/>
<dbReference type="EMBL" id="CAJEWN010000005">
    <property type="protein sequence ID" value="CAD2126772.1"/>
    <property type="molecule type" value="Genomic_DNA"/>
</dbReference>
<evidence type="ECO:0000313" key="2">
    <source>
        <dbReference type="Proteomes" id="UP000580250"/>
    </source>
</evidence>
<reference evidence="1 2" key="1">
    <citation type="submission" date="2020-08" db="EMBL/GenBank/DDBJ databases">
        <authorList>
            <person name="Koutsovoulos G."/>
            <person name="Danchin GJ E."/>
        </authorList>
    </citation>
    <scope>NUCLEOTIDE SEQUENCE [LARGE SCALE GENOMIC DNA]</scope>
</reference>
<evidence type="ECO:0000313" key="1">
    <source>
        <dbReference type="EMBL" id="CAD2126772.1"/>
    </source>
</evidence>
<gene>
    <name evidence="1" type="ORF">MENT_LOCUS1673</name>
</gene>
<dbReference type="InterPro" id="IPR052501">
    <property type="entry name" value="Alpha-1-2_FucT"/>
</dbReference>
<dbReference type="Proteomes" id="UP000580250">
    <property type="component" value="Unassembled WGS sequence"/>
</dbReference>